<feature type="region of interest" description="Disordered" evidence="1">
    <location>
        <begin position="41"/>
        <end position="66"/>
    </location>
</feature>
<evidence type="ECO:0000256" key="1">
    <source>
        <dbReference type="SAM" id="MobiDB-lite"/>
    </source>
</evidence>
<reference evidence="3" key="1">
    <citation type="journal article" date="2019" name="Int. J. Syst. Evol. Microbiol.">
        <title>The Global Catalogue of Microorganisms (GCM) 10K type strain sequencing project: providing services to taxonomists for standard genome sequencing and annotation.</title>
        <authorList>
            <consortium name="The Broad Institute Genomics Platform"/>
            <consortium name="The Broad Institute Genome Sequencing Center for Infectious Disease"/>
            <person name="Wu L."/>
            <person name="Ma J."/>
        </authorList>
    </citation>
    <scope>NUCLEOTIDE SEQUENCE [LARGE SCALE GENOMIC DNA]</scope>
    <source>
        <strain evidence="3">JCM 18303</strain>
    </source>
</reference>
<name>A0ABP9PJ39_9PSEU</name>
<evidence type="ECO:0000313" key="3">
    <source>
        <dbReference type="Proteomes" id="UP001428817"/>
    </source>
</evidence>
<proteinExistence type="predicted"/>
<protein>
    <submittedName>
        <fullName evidence="2">Uncharacterized protein</fullName>
    </submittedName>
</protein>
<dbReference type="RefSeq" id="WP_185060921.1">
    <property type="nucleotide sequence ID" value="NZ_BAABJP010000002.1"/>
</dbReference>
<feature type="compositionally biased region" description="Low complexity" evidence="1">
    <location>
        <begin position="50"/>
        <end position="66"/>
    </location>
</feature>
<dbReference type="Proteomes" id="UP001428817">
    <property type="component" value="Unassembled WGS sequence"/>
</dbReference>
<sequence length="66" mass="6771">MDGRLRADDPAAAAAELVARLLDRPAFRRLVEVARKAAEDVNAKTAPSMLPSTSAGGTAGGLAPRV</sequence>
<accession>A0ABP9PJ39</accession>
<gene>
    <name evidence="2" type="ORF">GCM10023321_08280</name>
</gene>
<comment type="caution">
    <text evidence="2">The sequence shown here is derived from an EMBL/GenBank/DDBJ whole genome shotgun (WGS) entry which is preliminary data.</text>
</comment>
<evidence type="ECO:0000313" key="2">
    <source>
        <dbReference type="EMBL" id="GAA5147414.1"/>
    </source>
</evidence>
<keyword evidence="3" id="KW-1185">Reference proteome</keyword>
<organism evidence="2 3">
    <name type="scientific">Pseudonocardia eucalypti</name>
    <dbReference type="NCBI Taxonomy" id="648755"/>
    <lineage>
        <taxon>Bacteria</taxon>
        <taxon>Bacillati</taxon>
        <taxon>Actinomycetota</taxon>
        <taxon>Actinomycetes</taxon>
        <taxon>Pseudonocardiales</taxon>
        <taxon>Pseudonocardiaceae</taxon>
        <taxon>Pseudonocardia</taxon>
    </lineage>
</organism>
<dbReference type="EMBL" id="BAABJP010000002">
    <property type="protein sequence ID" value="GAA5147414.1"/>
    <property type="molecule type" value="Genomic_DNA"/>
</dbReference>